<keyword evidence="2" id="KW-0378">Hydrolase</keyword>
<dbReference type="OrthoDB" id="2987348at2"/>
<dbReference type="Pfam" id="PF12697">
    <property type="entry name" value="Abhydrolase_6"/>
    <property type="match status" value="1"/>
</dbReference>
<dbReference type="GO" id="GO:0046464">
    <property type="term" value="P:acylglycerol catabolic process"/>
    <property type="evidence" value="ECO:0007669"/>
    <property type="project" value="TreeGrafter"/>
</dbReference>
<sequence>MKQFQLTRATSWEGRTVKWDVFGSGPDLVFLHGTPWSSALWRPIAQALSRRFTVYLWDMPGYGESSKDASHAVDLGTQGELFAFLLDQWQVDRPHLIAHDFGGAVALRARLLHGAVYASLCLVDVVALSPWGSPFFNLVKEHGQVLQQLPPAIHQGVLESYIQGASYRGLREDELALLTSPWSDEQGQRAFYRQIQQADEGFTDQIQSRYAEISEPTHIIWGAEDTWIPRDRALQLAEAIPHASVAILEGAGHLIQLDAPAELASELTGWLQTVTS</sequence>
<dbReference type="GO" id="GO:0047372">
    <property type="term" value="F:monoacylglycerol lipase activity"/>
    <property type="evidence" value="ECO:0007669"/>
    <property type="project" value="TreeGrafter"/>
</dbReference>
<dbReference type="Gene3D" id="3.40.50.1820">
    <property type="entry name" value="alpha/beta hydrolase"/>
    <property type="match status" value="1"/>
</dbReference>
<evidence type="ECO:0000259" key="1">
    <source>
        <dbReference type="Pfam" id="PF12697"/>
    </source>
</evidence>
<evidence type="ECO:0000313" key="2">
    <source>
        <dbReference type="EMBL" id="AJT40494.1"/>
    </source>
</evidence>
<evidence type="ECO:0000313" key="3">
    <source>
        <dbReference type="Proteomes" id="UP000061839"/>
    </source>
</evidence>
<dbReference type="InterPro" id="IPR000073">
    <property type="entry name" value="AB_hydrolase_1"/>
</dbReference>
<protein>
    <submittedName>
        <fullName evidence="2">Alpha/beta hydrolase</fullName>
    </submittedName>
</protein>
<keyword evidence="3" id="KW-1185">Reference proteome</keyword>
<feature type="domain" description="AB hydrolase-1" evidence="1">
    <location>
        <begin position="28"/>
        <end position="265"/>
    </location>
</feature>
<reference evidence="2 3" key="1">
    <citation type="journal article" date="2015" name="Genome Announc.">
        <title>Complete Genome Sequencing of Protease-Producing Novel Arthrobacter sp. Strain IHBB 11108 Using PacBio Single-Molecule Real-Time Sequencing Technology.</title>
        <authorList>
            <person name="Kiran S."/>
            <person name="Swarnkar M.K."/>
            <person name="Pal M."/>
            <person name="Thakur R."/>
            <person name="Tewari R."/>
            <person name="Singh A.K."/>
            <person name="Gulati A."/>
        </authorList>
    </citation>
    <scope>NUCLEOTIDE SEQUENCE [LARGE SCALE GENOMIC DNA]</scope>
    <source>
        <strain evidence="2 3">IHBB 11108</strain>
    </source>
</reference>
<proteinExistence type="predicted"/>
<dbReference type="PATRIC" id="fig|1618207.4.peg.234"/>
<dbReference type="PRINTS" id="PR00111">
    <property type="entry name" value="ABHYDROLASE"/>
</dbReference>
<dbReference type="PANTHER" id="PTHR43798:SF33">
    <property type="entry name" value="HYDROLASE, PUTATIVE (AFU_ORTHOLOGUE AFUA_2G14860)-RELATED"/>
    <property type="match status" value="1"/>
</dbReference>
<dbReference type="InterPro" id="IPR000639">
    <property type="entry name" value="Epox_hydrolase-like"/>
</dbReference>
<dbReference type="AlphaFoldDB" id="A0A0D4BW12"/>
<dbReference type="PANTHER" id="PTHR43798">
    <property type="entry name" value="MONOACYLGLYCEROL LIPASE"/>
    <property type="match status" value="1"/>
</dbReference>
<dbReference type="SUPFAM" id="SSF53474">
    <property type="entry name" value="alpha/beta-Hydrolases"/>
    <property type="match status" value="1"/>
</dbReference>
<organism evidence="2 3">
    <name type="scientific">Psychromicrobium lacuslunae</name>
    <dbReference type="NCBI Taxonomy" id="1618207"/>
    <lineage>
        <taxon>Bacteria</taxon>
        <taxon>Bacillati</taxon>
        <taxon>Actinomycetota</taxon>
        <taxon>Actinomycetes</taxon>
        <taxon>Micrococcales</taxon>
        <taxon>Micrococcaceae</taxon>
        <taxon>Psychromicrobium</taxon>
    </lineage>
</organism>
<dbReference type="Proteomes" id="UP000061839">
    <property type="component" value="Chromosome"/>
</dbReference>
<dbReference type="HOGENOM" id="CLU_020336_13_3_11"/>
<dbReference type="InterPro" id="IPR050266">
    <property type="entry name" value="AB_hydrolase_sf"/>
</dbReference>
<name>A0A0D4BW12_9MICC</name>
<dbReference type="InterPro" id="IPR029058">
    <property type="entry name" value="AB_hydrolase_fold"/>
</dbReference>
<dbReference type="STRING" id="1618207.UM93_01145"/>
<dbReference type="RefSeq" id="WP_045073153.1">
    <property type="nucleotide sequence ID" value="NZ_CP011005.1"/>
</dbReference>
<dbReference type="KEGG" id="ari:UM93_01145"/>
<dbReference type="GO" id="GO:0016020">
    <property type="term" value="C:membrane"/>
    <property type="evidence" value="ECO:0007669"/>
    <property type="project" value="TreeGrafter"/>
</dbReference>
<dbReference type="PRINTS" id="PR00412">
    <property type="entry name" value="EPOXHYDRLASE"/>
</dbReference>
<accession>A0A0D4BW12</accession>
<dbReference type="EMBL" id="CP011005">
    <property type="protein sequence ID" value="AJT40494.1"/>
    <property type="molecule type" value="Genomic_DNA"/>
</dbReference>
<gene>
    <name evidence="2" type="ORF">UM93_01145</name>
</gene>